<comment type="similarity">
    <text evidence="1">Belongs to the sigma-70 factor family. ECF subfamily.</text>
</comment>
<dbReference type="InterPro" id="IPR013249">
    <property type="entry name" value="RNA_pol_sigma70_r4_t2"/>
</dbReference>
<dbReference type="PANTHER" id="PTHR43133:SF46">
    <property type="entry name" value="RNA POLYMERASE SIGMA-70 FACTOR ECF SUBFAMILY"/>
    <property type="match status" value="1"/>
</dbReference>
<dbReference type="NCBIfam" id="TIGR02985">
    <property type="entry name" value="Sig70_bacteroi1"/>
    <property type="match status" value="1"/>
</dbReference>
<dbReference type="SUPFAM" id="SSF88946">
    <property type="entry name" value="Sigma2 domain of RNA polymerase sigma factors"/>
    <property type="match status" value="1"/>
</dbReference>
<gene>
    <name evidence="7" type="ORF">SDC9_53342</name>
</gene>
<evidence type="ECO:0000313" key="7">
    <source>
        <dbReference type="EMBL" id="MPM07038.1"/>
    </source>
</evidence>
<keyword evidence="2" id="KW-0805">Transcription regulation</keyword>
<evidence type="ECO:0000256" key="2">
    <source>
        <dbReference type="ARBA" id="ARBA00023015"/>
    </source>
</evidence>
<dbReference type="Pfam" id="PF08281">
    <property type="entry name" value="Sigma70_r4_2"/>
    <property type="match status" value="1"/>
</dbReference>
<protein>
    <recommendedName>
        <fullName evidence="8">ECF RNA polymerase sigma factor SigW</fullName>
    </recommendedName>
</protein>
<evidence type="ECO:0008006" key="8">
    <source>
        <dbReference type="Google" id="ProtNLM"/>
    </source>
</evidence>
<feature type="domain" description="RNA polymerase sigma factor 70 region 4 type 2" evidence="6">
    <location>
        <begin position="121"/>
        <end position="172"/>
    </location>
</feature>
<evidence type="ECO:0000256" key="3">
    <source>
        <dbReference type="ARBA" id="ARBA00023082"/>
    </source>
</evidence>
<proteinExistence type="inferred from homology"/>
<accession>A0A644WU92</accession>
<dbReference type="Gene3D" id="1.10.10.10">
    <property type="entry name" value="Winged helix-like DNA-binding domain superfamily/Winged helix DNA-binding domain"/>
    <property type="match status" value="1"/>
</dbReference>
<evidence type="ECO:0000256" key="1">
    <source>
        <dbReference type="ARBA" id="ARBA00010641"/>
    </source>
</evidence>
<evidence type="ECO:0000259" key="5">
    <source>
        <dbReference type="Pfam" id="PF04542"/>
    </source>
</evidence>
<dbReference type="InterPro" id="IPR013324">
    <property type="entry name" value="RNA_pol_sigma_r3/r4-like"/>
</dbReference>
<dbReference type="InterPro" id="IPR039425">
    <property type="entry name" value="RNA_pol_sigma-70-like"/>
</dbReference>
<dbReference type="AlphaFoldDB" id="A0A644WU92"/>
<dbReference type="GO" id="GO:0016987">
    <property type="term" value="F:sigma factor activity"/>
    <property type="evidence" value="ECO:0007669"/>
    <property type="project" value="UniProtKB-KW"/>
</dbReference>
<sequence length="199" mass="22936">MNDSTDRSTTELIRNGNKPAFEAVFRLYYKRLCSYATLFVSDSDAAEEVVQETFFRFWSGRESLPEINSLQSYLFRAVHNQCLNQLKHAQYAGRYAGEKQPDLELEQQKHSDPAVIGDLKQQIAAALEKLPTERKRIFLMIRFEGMKYREVAETLGISVKTVENQMGSAIKFLKEELREFLPVILLFLSIIFSEQIGVL</sequence>
<dbReference type="InterPro" id="IPR014284">
    <property type="entry name" value="RNA_pol_sigma-70_dom"/>
</dbReference>
<keyword evidence="3" id="KW-0731">Sigma factor</keyword>
<name>A0A644WU92_9ZZZZ</name>
<dbReference type="Gene3D" id="1.10.1740.10">
    <property type="match status" value="1"/>
</dbReference>
<dbReference type="InterPro" id="IPR014327">
    <property type="entry name" value="RNA_pol_sigma70_bacteroid"/>
</dbReference>
<dbReference type="Pfam" id="PF04542">
    <property type="entry name" value="Sigma70_r2"/>
    <property type="match status" value="1"/>
</dbReference>
<reference evidence="7" key="1">
    <citation type="submission" date="2019-08" db="EMBL/GenBank/DDBJ databases">
        <authorList>
            <person name="Kucharzyk K."/>
            <person name="Murdoch R.W."/>
            <person name="Higgins S."/>
            <person name="Loffler F."/>
        </authorList>
    </citation>
    <scope>NUCLEOTIDE SEQUENCE</scope>
</reference>
<dbReference type="PANTHER" id="PTHR43133">
    <property type="entry name" value="RNA POLYMERASE ECF-TYPE SIGMA FACTO"/>
    <property type="match status" value="1"/>
</dbReference>
<organism evidence="7">
    <name type="scientific">bioreactor metagenome</name>
    <dbReference type="NCBI Taxonomy" id="1076179"/>
    <lineage>
        <taxon>unclassified sequences</taxon>
        <taxon>metagenomes</taxon>
        <taxon>ecological metagenomes</taxon>
    </lineage>
</organism>
<dbReference type="NCBIfam" id="TIGR02937">
    <property type="entry name" value="sigma70-ECF"/>
    <property type="match status" value="1"/>
</dbReference>
<evidence type="ECO:0000259" key="6">
    <source>
        <dbReference type="Pfam" id="PF08281"/>
    </source>
</evidence>
<dbReference type="GO" id="GO:0006352">
    <property type="term" value="P:DNA-templated transcription initiation"/>
    <property type="evidence" value="ECO:0007669"/>
    <property type="project" value="InterPro"/>
</dbReference>
<dbReference type="InterPro" id="IPR007627">
    <property type="entry name" value="RNA_pol_sigma70_r2"/>
</dbReference>
<keyword evidence="4" id="KW-0804">Transcription</keyword>
<comment type="caution">
    <text evidence="7">The sequence shown here is derived from an EMBL/GenBank/DDBJ whole genome shotgun (WGS) entry which is preliminary data.</text>
</comment>
<dbReference type="CDD" id="cd06171">
    <property type="entry name" value="Sigma70_r4"/>
    <property type="match status" value="1"/>
</dbReference>
<dbReference type="EMBL" id="VSSQ01001292">
    <property type="protein sequence ID" value="MPM07038.1"/>
    <property type="molecule type" value="Genomic_DNA"/>
</dbReference>
<evidence type="ECO:0000256" key="4">
    <source>
        <dbReference type="ARBA" id="ARBA00023163"/>
    </source>
</evidence>
<dbReference type="InterPro" id="IPR013325">
    <property type="entry name" value="RNA_pol_sigma_r2"/>
</dbReference>
<dbReference type="GO" id="GO:0003677">
    <property type="term" value="F:DNA binding"/>
    <property type="evidence" value="ECO:0007669"/>
    <property type="project" value="InterPro"/>
</dbReference>
<dbReference type="InterPro" id="IPR036388">
    <property type="entry name" value="WH-like_DNA-bd_sf"/>
</dbReference>
<dbReference type="SUPFAM" id="SSF88659">
    <property type="entry name" value="Sigma3 and sigma4 domains of RNA polymerase sigma factors"/>
    <property type="match status" value="1"/>
</dbReference>
<feature type="domain" description="RNA polymerase sigma-70 region 2" evidence="5">
    <location>
        <begin position="25"/>
        <end position="89"/>
    </location>
</feature>